<sequence length="996" mass="111769">MVRIIASTIYTVLLFMLCLSKAEAKSYTAPLNYHSILLRQDTVPQDSVELKKIDMAISKKISSIAILKGTRDSVNVKMSALSPNLSLQQILKGNTSGLYVQEITGEPGTEQSMLIRGLSAPIFSRKDVYAVQPVVYLNGIPLAQDNPFAFEVQKYDYNRIGPATNLLSAIDINNINSIEVIKDPVTLAKLGPNAANGAIWITTKNAKSGSRQISVNSYFGMVQATNVNTVNGAFENKFRQPFYQKYATTADRANYASYLRDSTSNDYYGPSNWNDLYFKTAPIHSIDLSLTGGSERANFRFFGGNTRSAGNADQTALNRYTAAFQINMAPFTWFTLSTKINATRLDRDRNRSVRDHFGETTYLTDFSTPLAPNKGLYQSFLNEYDKVIDDNTNTLLQGAVSMNIKLNKVNFTTSLLFDYMEGVRDVFYPSTLMEDNNYVSNYFGFNQRMILNNAFTYALDLNKNNHFDFELGQSLQDDTYKYNYAKAYNGPSDFIKINEVDGNKDHDDYLESPYGGFYIFRFNDREKSKLLSFYGSVKYKYKDLLTLRGSLRNDGTSNGQPDSRWMITPAIGAEFNLKSQFLKENTLFDALNLTASWSRMMKPFNDDRFAGGPQYRVQMGWNEEPTLPTYGGRGGIMRPYTSGWVGYGIGLPYVDQLNVGVDAAFLKGRLNAGLTFYKKDDKRMVLNLPLVTESGYASINSSGMDVSNTGIELNLNAAVLQNNKGLSWTSGINLSFNRNKLTALPGGLDELIIGDRKLKVGKAIDAFWLYENNGIFNSTAEIPVNPATNKPLTFDGNALKAGDPSWKDQNGDYVINDADKVLKGNRLPKITGGWSNEFNYAGFNLNIQLFAAIGQKALNQYDANRYDFINRETSNNIGSIREVNSWQTSSKVKSYPIYNPWSDVIPYRVDQDIFLENASYVKLRTVSLGYDLSKTRLFSKMKADFKRIYVYVTANNLLTITSFSGSDPELIDYTGMYNGYGMAIPKTYTLGIKFDL</sequence>
<dbReference type="InterPro" id="IPR037066">
    <property type="entry name" value="Plug_dom_sf"/>
</dbReference>
<evidence type="ECO:0000256" key="1">
    <source>
        <dbReference type="ARBA" id="ARBA00004442"/>
    </source>
</evidence>
<evidence type="ECO:0000256" key="3">
    <source>
        <dbReference type="ARBA" id="ARBA00023237"/>
    </source>
</evidence>
<dbReference type="Proteomes" id="UP000184287">
    <property type="component" value="Unassembled WGS sequence"/>
</dbReference>
<gene>
    <name evidence="5" type="ORF">SAMN04488522_10947</name>
</gene>
<dbReference type="Gene3D" id="2.40.170.20">
    <property type="entry name" value="TonB-dependent receptor, beta-barrel domain"/>
    <property type="match status" value="1"/>
</dbReference>
<evidence type="ECO:0000313" key="5">
    <source>
        <dbReference type="EMBL" id="SHG97930.1"/>
    </source>
</evidence>
<keyword evidence="2" id="KW-0472">Membrane</keyword>
<organism evidence="5 6">
    <name type="scientific">Pedobacter caeni</name>
    <dbReference type="NCBI Taxonomy" id="288992"/>
    <lineage>
        <taxon>Bacteria</taxon>
        <taxon>Pseudomonadati</taxon>
        <taxon>Bacteroidota</taxon>
        <taxon>Sphingobacteriia</taxon>
        <taxon>Sphingobacteriales</taxon>
        <taxon>Sphingobacteriaceae</taxon>
        <taxon>Pedobacter</taxon>
    </lineage>
</organism>
<dbReference type="RefSeq" id="WP_073238873.1">
    <property type="nucleotide sequence ID" value="NZ_FQUQ01000009.1"/>
</dbReference>
<dbReference type="OrthoDB" id="9768177at2"/>
<feature type="domain" description="TonB-dependent receptor plug" evidence="4">
    <location>
        <begin position="72"/>
        <end position="198"/>
    </location>
</feature>
<dbReference type="InterPro" id="IPR036942">
    <property type="entry name" value="Beta-barrel_TonB_sf"/>
</dbReference>
<dbReference type="NCBIfam" id="TIGR04056">
    <property type="entry name" value="OMP_RagA_SusC"/>
    <property type="match status" value="1"/>
</dbReference>
<name>A0A1M5P811_9SPHI</name>
<dbReference type="Gene3D" id="2.170.130.10">
    <property type="entry name" value="TonB-dependent receptor, plug domain"/>
    <property type="match status" value="1"/>
</dbReference>
<reference evidence="6" key="1">
    <citation type="submission" date="2016-11" db="EMBL/GenBank/DDBJ databases">
        <authorList>
            <person name="Varghese N."/>
            <person name="Submissions S."/>
        </authorList>
    </citation>
    <scope>NUCLEOTIDE SEQUENCE [LARGE SCALE GENOMIC DNA]</scope>
    <source>
        <strain evidence="6">DSM 16990</strain>
    </source>
</reference>
<dbReference type="InterPro" id="IPR023996">
    <property type="entry name" value="TonB-dep_OMP_SusC/RagA"/>
</dbReference>
<keyword evidence="3" id="KW-0998">Cell outer membrane</keyword>
<evidence type="ECO:0000313" key="6">
    <source>
        <dbReference type="Proteomes" id="UP000184287"/>
    </source>
</evidence>
<protein>
    <submittedName>
        <fullName evidence="5">TonB-linked outer membrane protein, SusC/RagA family</fullName>
    </submittedName>
</protein>
<proteinExistence type="predicted"/>
<dbReference type="SUPFAM" id="SSF56935">
    <property type="entry name" value="Porins"/>
    <property type="match status" value="1"/>
</dbReference>
<dbReference type="STRING" id="288992.SAMN04488522_10947"/>
<dbReference type="Pfam" id="PF07715">
    <property type="entry name" value="Plug"/>
    <property type="match status" value="1"/>
</dbReference>
<dbReference type="AlphaFoldDB" id="A0A1M5P811"/>
<evidence type="ECO:0000256" key="2">
    <source>
        <dbReference type="ARBA" id="ARBA00023136"/>
    </source>
</evidence>
<dbReference type="EMBL" id="FQUQ01000009">
    <property type="protein sequence ID" value="SHG97930.1"/>
    <property type="molecule type" value="Genomic_DNA"/>
</dbReference>
<keyword evidence="6" id="KW-1185">Reference proteome</keyword>
<accession>A0A1M5P811</accession>
<evidence type="ECO:0000259" key="4">
    <source>
        <dbReference type="Pfam" id="PF07715"/>
    </source>
</evidence>
<dbReference type="GO" id="GO:0009279">
    <property type="term" value="C:cell outer membrane"/>
    <property type="evidence" value="ECO:0007669"/>
    <property type="project" value="UniProtKB-SubCell"/>
</dbReference>
<comment type="subcellular location">
    <subcellularLocation>
        <location evidence="1">Cell outer membrane</location>
    </subcellularLocation>
</comment>
<dbReference type="InterPro" id="IPR012910">
    <property type="entry name" value="Plug_dom"/>
</dbReference>